<comment type="caution">
    <text evidence="3">The sequence shown here is derived from an EMBL/GenBank/DDBJ whole genome shotgun (WGS) entry which is preliminary data.</text>
</comment>
<evidence type="ECO:0000313" key="4">
    <source>
        <dbReference type="Proteomes" id="UP001500236"/>
    </source>
</evidence>
<feature type="compositionally biased region" description="Low complexity" evidence="1">
    <location>
        <begin position="169"/>
        <end position="191"/>
    </location>
</feature>
<keyword evidence="2" id="KW-0472">Membrane</keyword>
<name>A0ABP6LTZ2_9MICC</name>
<accession>A0ABP6LTZ2</accession>
<evidence type="ECO:0000256" key="1">
    <source>
        <dbReference type="SAM" id="MobiDB-lite"/>
    </source>
</evidence>
<dbReference type="Proteomes" id="UP001500236">
    <property type="component" value="Unassembled WGS sequence"/>
</dbReference>
<evidence type="ECO:0000256" key="2">
    <source>
        <dbReference type="SAM" id="Phobius"/>
    </source>
</evidence>
<feature type="transmembrane region" description="Helical" evidence="2">
    <location>
        <begin position="54"/>
        <end position="76"/>
    </location>
</feature>
<sequence length="209" mass="22983">MKLKLVDGEQVVVRTRAHLRALIPALVNLLVTVTVMSFLLGYVSRGSQPEFIRYYSHIGVFLIWVAGGLVLVLGTLRPLLRWALRHTYLTTLRVVQKNILGAPQPVVVPLGLMSEVQLKQSRLQAVQGAGDLVLLHGAYGQQQRTVLTDMPDVEHFHTVMAEELSTYRQAAARQHAAQQSPHPQGHSSPPGTAAPRQQPRFGQSPGQAV</sequence>
<protein>
    <recommendedName>
        <fullName evidence="5">PH domain-containing protein</fullName>
    </recommendedName>
</protein>
<dbReference type="EMBL" id="BAAAVT010000007">
    <property type="protein sequence ID" value="GAA3060705.1"/>
    <property type="molecule type" value="Genomic_DNA"/>
</dbReference>
<keyword evidence="4" id="KW-1185">Reference proteome</keyword>
<feature type="transmembrane region" description="Helical" evidence="2">
    <location>
        <begin position="21"/>
        <end position="42"/>
    </location>
</feature>
<evidence type="ECO:0008006" key="5">
    <source>
        <dbReference type="Google" id="ProtNLM"/>
    </source>
</evidence>
<feature type="region of interest" description="Disordered" evidence="1">
    <location>
        <begin position="169"/>
        <end position="209"/>
    </location>
</feature>
<keyword evidence="2" id="KW-1133">Transmembrane helix</keyword>
<reference evidence="4" key="1">
    <citation type="journal article" date="2019" name="Int. J. Syst. Evol. Microbiol.">
        <title>The Global Catalogue of Microorganisms (GCM) 10K type strain sequencing project: providing services to taxonomists for standard genome sequencing and annotation.</title>
        <authorList>
            <consortium name="The Broad Institute Genomics Platform"/>
            <consortium name="The Broad Institute Genome Sequencing Center for Infectious Disease"/>
            <person name="Wu L."/>
            <person name="Ma J."/>
        </authorList>
    </citation>
    <scope>NUCLEOTIDE SEQUENCE [LARGE SCALE GENOMIC DNA]</scope>
    <source>
        <strain evidence="4">JCM 14309</strain>
    </source>
</reference>
<feature type="compositionally biased region" description="Polar residues" evidence="1">
    <location>
        <begin position="200"/>
        <end position="209"/>
    </location>
</feature>
<keyword evidence="2" id="KW-0812">Transmembrane</keyword>
<gene>
    <name evidence="3" type="ORF">GCM10010529_12900</name>
</gene>
<evidence type="ECO:0000313" key="3">
    <source>
        <dbReference type="EMBL" id="GAA3060705.1"/>
    </source>
</evidence>
<organism evidence="3 4">
    <name type="scientific">Nesterenkonia aethiopica</name>
    <dbReference type="NCBI Taxonomy" id="269144"/>
    <lineage>
        <taxon>Bacteria</taxon>
        <taxon>Bacillati</taxon>
        <taxon>Actinomycetota</taxon>
        <taxon>Actinomycetes</taxon>
        <taxon>Micrococcales</taxon>
        <taxon>Micrococcaceae</taxon>
        <taxon>Nesterenkonia</taxon>
    </lineage>
</organism>
<dbReference type="RefSeq" id="WP_070159435.1">
    <property type="nucleotide sequence ID" value="NZ_BAAAVT010000007.1"/>
</dbReference>
<proteinExistence type="predicted"/>